<keyword evidence="2" id="KW-1133">Transmembrane helix</keyword>
<proteinExistence type="predicted"/>
<dbReference type="NCBIfam" id="TIGR02837">
    <property type="entry name" value="spore_II_R"/>
    <property type="match status" value="1"/>
</dbReference>
<evidence type="ECO:0000313" key="4">
    <source>
        <dbReference type="Proteomes" id="UP000276770"/>
    </source>
</evidence>
<name>A0A3L7JTW5_9BACI</name>
<evidence type="ECO:0000256" key="1">
    <source>
        <dbReference type="SAM" id="MobiDB-lite"/>
    </source>
</evidence>
<organism evidence="3 4">
    <name type="scientific">Falsibacillus albus</name>
    <dbReference type="NCBI Taxonomy" id="2478915"/>
    <lineage>
        <taxon>Bacteria</taxon>
        <taxon>Bacillati</taxon>
        <taxon>Bacillota</taxon>
        <taxon>Bacilli</taxon>
        <taxon>Bacillales</taxon>
        <taxon>Bacillaceae</taxon>
        <taxon>Falsibacillus</taxon>
    </lineage>
</organism>
<dbReference type="InterPro" id="IPR014202">
    <property type="entry name" value="Spore_II_R"/>
</dbReference>
<feature type="transmembrane region" description="Helical" evidence="2">
    <location>
        <begin position="7"/>
        <end position="24"/>
    </location>
</feature>
<sequence>MKRKSIAWMYIVILSVGTIISLYIPKQETAAQETMVIPNQAIRLRILANSDKPGDQDVKRKIRDSVNAEITKWVQDLTSLDDARTVIQSHLPEIEEIAKAEMKRQGMHQSVHVKFGKVDFPTKLYGQYLYPAGQYEAVLITLGKGEGANWWCVLYPPLCFLDFSHGVAVSEGFEDAHTAKAAENTTAADQNDGNGPEAASPAENQDQNDSRQVQEQDAPQRQLEDEHQSIAMNTEKSSNQTPVYAGDEKQEVKVKFFVVELFEKLF</sequence>
<dbReference type="Proteomes" id="UP000276770">
    <property type="component" value="Unassembled WGS sequence"/>
</dbReference>
<evidence type="ECO:0000313" key="3">
    <source>
        <dbReference type="EMBL" id="RLQ93529.1"/>
    </source>
</evidence>
<accession>A0A3L7JTW5</accession>
<keyword evidence="2" id="KW-0472">Membrane</keyword>
<feature type="compositionally biased region" description="Polar residues" evidence="1">
    <location>
        <begin position="230"/>
        <end position="242"/>
    </location>
</feature>
<dbReference type="Pfam" id="PF09551">
    <property type="entry name" value="Spore_II_R"/>
    <property type="match status" value="1"/>
</dbReference>
<dbReference type="OrthoDB" id="9793324at2"/>
<gene>
    <name evidence="3" type="primary">spoIIR</name>
    <name evidence="3" type="ORF">D9X91_17525</name>
</gene>
<reference evidence="3 4" key="1">
    <citation type="submission" date="2018-10" db="EMBL/GenBank/DDBJ databases">
        <title>Falsibacillus sp. genome draft.</title>
        <authorList>
            <person name="Shi S."/>
        </authorList>
    </citation>
    <scope>NUCLEOTIDE SEQUENCE [LARGE SCALE GENOMIC DNA]</scope>
    <source>
        <strain evidence="3 4">GY 10110</strain>
    </source>
</reference>
<evidence type="ECO:0000256" key="2">
    <source>
        <dbReference type="SAM" id="Phobius"/>
    </source>
</evidence>
<feature type="region of interest" description="Disordered" evidence="1">
    <location>
        <begin position="185"/>
        <end position="245"/>
    </location>
</feature>
<dbReference type="AlphaFoldDB" id="A0A3L7JTW5"/>
<protein>
    <submittedName>
        <fullName evidence="3">Stage II sporulation protein R</fullName>
    </submittedName>
</protein>
<keyword evidence="2" id="KW-0812">Transmembrane</keyword>
<dbReference type="EMBL" id="RCVZ01000014">
    <property type="protein sequence ID" value="RLQ93529.1"/>
    <property type="molecule type" value="Genomic_DNA"/>
</dbReference>
<comment type="caution">
    <text evidence="3">The sequence shown here is derived from an EMBL/GenBank/DDBJ whole genome shotgun (WGS) entry which is preliminary data.</text>
</comment>
<keyword evidence="4" id="KW-1185">Reference proteome</keyword>